<evidence type="ECO:0000256" key="1">
    <source>
        <dbReference type="SAM" id="MobiDB-lite"/>
    </source>
</evidence>
<feature type="compositionally biased region" description="Basic and acidic residues" evidence="1">
    <location>
        <begin position="92"/>
        <end position="109"/>
    </location>
</feature>
<dbReference type="EMBL" id="CP144545">
    <property type="protein sequence ID" value="WVW84428.1"/>
    <property type="molecule type" value="Genomic_DNA"/>
</dbReference>
<gene>
    <name evidence="2" type="ORF">I302_06281</name>
    <name evidence="3" type="ORF">I302_106462</name>
</gene>
<feature type="region of interest" description="Disordered" evidence="1">
    <location>
        <begin position="161"/>
        <end position="185"/>
    </location>
</feature>
<proteinExistence type="predicted"/>
<reference evidence="3" key="2">
    <citation type="submission" date="2013-07" db="EMBL/GenBank/DDBJ databases">
        <authorList>
            <consortium name="The Broad Institute Genome Sequencing Platform"/>
            <person name="Cuomo C."/>
            <person name="Litvintseva A."/>
            <person name="Chen Y."/>
            <person name="Heitman J."/>
            <person name="Sun S."/>
            <person name="Springer D."/>
            <person name="Dromer F."/>
            <person name="Young S.K."/>
            <person name="Zeng Q."/>
            <person name="Gargeya S."/>
            <person name="Fitzgerald M."/>
            <person name="Abouelleil A."/>
            <person name="Alvarado L."/>
            <person name="Berlin A.M."/>
            <person name="Chapman S.B."/>
            <person name="Dewar J."/>
            <person name="Goldberg J."/>
            <person name="Griggs A."/>
            <person name="Gujja S."/>
            <person name="Hansen M."/>
            <person name="Howarth C."/>
            <person name="Imamovic A."/>
            <person name="Larimer J."/>
            <person name="McCowan C."/>
            <person name="Murphy C."/>
            <person name="Pearson M."/>
            <person name="Priest M."/>
            <person name="Roberts A."/>
            <person name="Saif S."/>
            <person name="Shea T."/>
            <person name="Sykes S."/>
            <person name="Wortman J."/>
            <person name="Nusbaum C."/>
            <person name="Birren B."/>
        </authorList>
    </citation>
    <scope>NUCLEOTIDE SEQUENCE</scope>
    <source>
        <strain evidence="3">CBS 10118</strain>
    </source>
</reference>
<dbReference type="AlphaFoldDB" id="A0A1B9G1D2"/>
<evidence type="ECO:0000313" key="4">
    <source>
        <dbReference type="Proteomes" id="UP000092730"/>
    </source>
</evidence>
<feature type="compositionally biased region" description="Polar residues" evidence="1">
    <location>
        <begin position="168"/>
        <end position="177"/>
    </location>
</feature>
<protein>
    <submittedName>
        <fullName evidence="2">Uncharacterized protein</fullName>
    </submittedName>
</protein>
<keyword evidence="4" id="KW-1185">Reference proteome</keyword>
<feature type="region of interest" description="Disordered" evidence="1">
    <location>
        <begin position="36"/>
        <end position="112"/>
    </location>
</feature>
<reference evidence="2" key="1">
    <citation type="submission" date="2013-07" db="EMBL/GenBank/DDBJ databases">
        <title>The Genome Sequence of Cryptococcus bestiolae CBS10118.</title>
        <authorList>
            <consortium name="The Broad Institute Genome Sequencing Platform"/>
            <person name="Cuomo C."/>
            <person name="Litvintseva A."/>
            <person name="Chen Y."/>
            <person name="Heitman J."/>
            <person name="Sun S."/>
            <person name="Springer D."/>
            <person name="Dromer F."/>
            <person name="Young S.K."/>
            <person name="Zeng Q."/>
            <person name="Gargeya S."/>
            <person name="Fitzgerald M."/>
            <person name="Abouelleil A."/>
            <person name="Alvarado L."/>
            <person name="Berlin A.M."/>
            <person name="Chapman S.B."/>
            <person name="Dewar J."/>
            <person name="Goldberg J."/>
            <person name="Griggs A."/>
            <person name="Gujja S."/>
            <person name="Hansen M."/>
            <person name="Howarth C."/>
            <person name="Imamovic A."/>
            <person name="Larimer J."/>
            <person name="McCowan C."/>
            <person name="Murphy C."/>
            <person name="Pearson M."/>
            <person name="Priest M."/>
            <person name="Roberts A."/>
            <person name="Saif S."/>
            <person name="Shea T."/>
            <person name="Sykes S."/>
            <person name="Wortman J."/>
            <person name="Nusbaum C."/>
            <person name="Birren B."/>
        </authorList>
    </citation>
    <scope>NUCLEOTIDE SEQUENCE [LARGE SCALE GENOMIC DNA]</scope>
    <source>
        <strain evidence="2">CBS 10118</strain>
    </source>
</reference>
<accession>A0A1B9G1D2</accession>
<sequence length="220" mass="23909">MESRIPQAAYALSQEEEDDLGVYGNHVRGSTFKTSSLVTHERDAENASVSTATETANREGISRGATPMELAPPSDSPSLVAFTREPSGPSDKMSKYVENQNRRSGRESDTNLLGNTNFFGNANIFPALPAFPSLHVVLQSIKQDVSSAVASASFFPEMDRSGMFGTPESDSSAPTTKHQGKETSLKQYTYSNNQEFGEAVMHQGDVSEDEFARMLAERNA</sequence>
<dbReference type="RefSeq" id="XP_019045890.1">
    <property type="nucleotide sequence ID" value="XM_019192893.1"/>
</dbReference>
<dbReference type="EMBL" id="KI894022">
    <property type="protein sequence ID" value="OCF24820.1"/>
    <property type="molecule type" value="Genomic_DNA"/>
</dbReference>
<dbReference type="VEuPathDB" id="FungiDB:I302_06281"/>
<evidence type="ECO:0000313" key="2">
    <source>
        <dbReference type="EMBL" id="OCF24820.1"/>
    </source>
</evidence>
<organism evidence="2">
    <name type="scientific">Kwoniella bestiolae CBS 10118</name>
    <dbReference type="NCBI Taxonomy" id="1296100"/>
    <lineage>
        <taxon>Eukaryota</taxon>
        <taxon>Fungi</taxon>
        <taxon>Dikarya</taxon>
        <taxon>Basidiomycota</taxon>
        <taxon>Agaricomycotina</taxon>
        <taxon>Tremellomycetes</taxon>
        <taxon>Tremellales</taxon>
        <taxon>Cryptococcaceae</taxon>
        <taxon>Kwoniella</taxon>
    </lineage>
</organism>
<name>A0A1B9G1D2_9TREE</name>
<reference evidence="3" key="4">
    <citation type="submission" date="2024-02" db="EMBL/GenBank/DDBJ databases">
        <title>Comparative genomics of Cryptococcus and Kwoniella reveals pathogenesis evolution and contrasting modes of karyotype evolution via chromosome fusion or intercentromeric recombination.</title>
        <authorList>
            <person name="Coelho M.A."/>
            <person name="David-Palma M."/>
            <person name="Shea T."/>
            <person name="Bowers K."/>
            <person name="McGinley-Smith S."/>
            <person name="Mohammad A.W."/>
            <person name="Gnirke A."/>
            <person name="Yurkov A.M."/>
            <person name="Nowrousian M."/>
            <person name="Sun S."/>
            <person name="Cuomo C.A."/>
            <person name="Heitman J."/>
        </authorList>
    </citation>
    <scope>NUCLEOTIDE SEQUENCE</scope>
    <source>
        <strain evidence="3">CBS 10118</strain>
    </source>
</reference>
<dbReference type="GeneID" id="30210680"/>
<reference evidence="2" key="3">
    <citation type="submission" date="2014-01" db="EMBL/GenBank/DDBJ databases">
        <title>Evolution of pathogenesis and genome organization in the Tremellales.</title>
        <authorList>
            <person name="Cuomo C."/>
            <person name="Litvintseva A."/>
            <person name="Heitman J."/>
            <person name="Chen Y."/>
            <person name="Sun S."/>
            <person name="Springer D."/>
            <person name="Dromer F."/>
            <person name="Young S."/>
            <person name="Zeng Q."/>
            <person name="Chapman S."/>
            <person name="Gujja S."/>
            <person name="Saif S."/>
            <person name="Birren B."/>
        </authorList>
    </citation>
    <scope>NUCLEOTIDE SEQUENCE</scope>
    <source>
        <strain evidence="2">CBS 10118</strain>
    </source>
</reference>
<dbReference type="Proteomes" id="UP000092730">
    <property type="component" value="Chromosome 5"/>
</dbReference>
<evidence type="ECO:0000313" key="3">
    <source>
        <dbReference type="EMBL" id="WVW84428.1"/>
    </source>
</evidence>
<dbReference type="KEGG" id="kbi:30210680"/>